<dbReference type="AlphaFoldDB" id="U6LKA9"/>
<organism evidence="1 2">
    <name type="scientific">Eimeria brunetti</name>
    <dbReference type="NCBI Taxonomy" id="51314"/>
    <lineage>
        <taxon>Eukaryota</taxon>
        <taxon>Sar</taxon>
        <taxon>Alveolata</taxon>
        <taxon>Apicomplexa</taxon>
        <taxon>Conoidasida</taxon>
        <taxon>Coccidia</taxon>
        <taxon>Eucoccidiorida</taxon>
        <taxon>Eimeriorina</taxon>
        <taxon>Eimeriidae</taxon>
        <taxon>Eimeria</taxon>
    </lineage>
</organism>
<evidence type="ECO:0000313" key="2">
    <source>
        <dbReference type="Proteomes" id="UP000030750"/>
    </source>
</evidence>
<reference evidence="1" key="2">
    <citation type="submission" date="2013-10" db="EMBL/GenBank/DDBJ databases">
        <authorList>
            <person name="Aslett M."/>
        </authorList>
    </citation>
    <scope>NUCLEOTIDE SEQUENCE [LARGE SCALE GENOMIC DNA]</scope>
    <source>
        <strain evidence="1">Houghton</strain>
    </source>
</reference>
<dbReference type="OrthoDB" id="345992at2759"/>
<accession>U6LKA9</accession>
<sequence length="304" mass="34437">MSVFLDKYLNALDGFSELFFFLFSQFSEKVPGAIPSHQHFYIGEDLLNISMPSEQMRKKARAEGLLEGEEEKEGEPKLAPCFLYVNPKPLDFSDMLNEDLIKKLRGKAQGEKKQIIFRIKLNGAENKLCIPVDSSSVTVDQFKQTLLKKLGPTSITGLTAEKLLLYEREKQPGRPLEGTDLQPLFGTKIKIDVDGFPVNDPVSLRILIKKYMGFITVEEHSVSMYDHLLVCDLIEKICEDMKNSENKTVAEAEVTPENIQLKINGHSLSKKGMKDLVKKFGIPPNQLWLRAFNVKDKSPVIVYL</sequence>
<dbReference type="Proteomes" id="UP000030750">
    <property type="component" value="Unassembled WGS sequence"/>
</dbReference>
<protein>
    <submittedName>
        <fullName evidence="1">Uncharacterized protein</fullName>
    </submittedName>
</protein>
<evidence type="ECO:0000313" key="1">
    <source>
        <dbReference type="EMBL" id="CDJ48969.1"/>
    </source>
</evidence>
<gene>
    <name evidence="1" type="ORF">EBH_0023170</name>
</gene>
<keyword evidence="2" id="KW-1185">Reference proteome</keyword>
<dbReference type="VEuPathDB" id="ToxoDB:EBH_0023170"/>
<proteinExistence type="predicted"/>
<reference evidence="1" key="1">
    <citation type="submission" date="2013-10" db="EMBL/GenBank/DDBJ databases">
        <title>Genomic analysis of the causative agents of coccidiosis in chickens.</title>
        <authorList>
            <person name="Reid A.J."/>
            <person name="Blake D."/>
            <person name="Billington K."/>
            <person name="Browne H."/>
            <person name="Dunn M."/>
            <person name="Hung S."/>
            <person name="Kawahara F."/>
            <person name="Miranda-Saavedra D."/>
            <person name="Mourier T."/>
            <person name="Nagra H."/>
            <person name="Otto T.D."/>
            <person name="Rawlings N."/>
            <person name="Sanchez A."/>
            <person name="Sanders M."/>
            <person name="Subramaniam C."/>
            <person name="Tay Y."/>
            <person name="Dear P."/>
            <person name="Doerig C."/>
            <person name="Gruber A."/>
            <person name="Parkinson J."/>
            <person name="Shirley M."/>
            <person name="Wan K.L."/>
            <person name="Berriman M."/>
            <person name="Tomley F."/>
            <person name="Pain A."/>
        </authorList>
    </citation>
    <scope>NUCLEOTIDE SEQUENCE [LARGE SCALE GENOMIC DNA]</scope>
    <source>
        <strain evidence="1">Houghton</strain>
    </source>
</reference>
<dbReference type="EMBL" id="HG711398">
    <property type="protein sequence ID" value="CDJ48969.1"/>
    <property type="molecule type" value="Genomic_DNA"/>
</dbReference>
<name>U6LKA9_9EIME</name>